<dbReference type="PANTHER" id="PTHR40044">
    <property type="entry name" value="INTEGRAL MEMBRANE PROTEIN-RELATED"/>
    <property type="match status" value="1"/>
</dbReference>
<feature type="transmembrane region" description="Helical" evidence="1">
    <location>
        <begin position="101"/>
        <end position="121"/>
    </location>
</feature>
<organism evidence="3 4">
    <name type="scientific">Bombilactobacillus bombi</name>
    <dbReference type="NCBI Taxonomy" id="1303590"/>
    <lineage>
        <taxon>Bacteria</taxon>
        <taxon>Bacillati</taxon>
        <taxon>Bacillota</taxon>
        <taxon>Bacilli</taxon>
        <taxon>Lactobacillales</taxon>
        <taxon>Lactobacillaceae</taxon>
        <taxon>Bombilactobacillus</taxon>
    </lineage>
</organism>
<evidence type="ECO:0000313" key="4">
    <source>
        <dbReference type="Proteomes" id="UP000284109"/>
    </source>
</evidence>
<dbReference type="InterPro" id="IPR010387">
    <property type="entry name" value="QueT"/>
</dbReference>
<evidence type="ECO:0000313" key="5">
    <source>
        <dbReference type="Proteomes" id="UP000284822"/>
    </source>
</evidence>
<keyword evidence="1" id="KW-0812">Transmembrane</keyword>
<reference evidence="4 5" key="1">
    <citation type="submission" date="2018-07" db="EMBL/GenBank/DDBJ databases">
        <title>Genome sequences of six Lactobacillus spp. isolated from bumble bee guts.</title>
        <authorList>
            <person name="Motta E.V.S."/>
            <person name="Moran N.A."/>
        </authorList>
    </citation>
    <scope>NUCLEOTIDE SEQUENCE [LARGE SCALE GENOMIC DNA]</scope>
    <source>
        <strain evidence="3 4">BI-1.1</strain>
        <strain evidence="2 5">LV-8.1</strain>
    </source>
</reference>
<keyword evidence="1" id="KW-0472">Membrane</keyword>
<gene>
    <name evidence="3" type="ORF">DS831_08350</name>
    <name evidence="2" type="ORF">DS832_04380</name>
</gene>
<evidence type="ECO:0000313" key="3">
    <source>
        <dbReference type="EMBL" id="RHW50158.1"/>
    </source>
</evidence>
<keyword evidence="1" id="KW-1133">Transmembrane helix</keyword>
<dbReference type="EMBL" id="QOCS01000008">
    <property type="protein sequence ID" value="RHW47388.1"/>
    <property type="molecule type" value="Genomic_DNA"/>
</dbReference>
<dbReference type="PIRSF" id="PIRSF031501">
    <property type="entry name" value="QueT"/>
    <property type="match status" value="1"/>
</dbReference>
<dbReference type="OrthoDB" id="1706970at2"/>
<dbReference type="AlphaFoldDB" id="A0A417ZFW0"/>
<feature type="transmembrane region" description="Helical" evidence="1">
    <location>
        <begin position="72"/>
        <end position="89"/>
    </location>
</feature>
<feature type="transmembrane region" description="Helical" evidence="1">
    <location>
        <begin position="6"/>
        <end position="29"/>
    </location>
</feature>
<dbReference type="Proteomes" id="UP000284109">
    <property type="component" value="Unassembled WGS sequence"/>
</dbReference>
<dbReference type="Pfam" id="PF06177">
    <property type="entry name" value="QueT"/>
    <property type="match status" value="1"/>
</dbReference>
<sequence length="168" mass="18601">MQKSKNWALPAIVAALYVAISLLFAPLSFNAVQIRFAELFNHLAAFNKKYIIAVTLGCFITNLFSTVGMPDLIFGTAGTIIGTCLTWYFGSKTSIKWQKYAIATVCQIPGTFLVALEMHLFMKLPLVWTWVTVAAGEMLSMIIGAIIIDIISRKIDFSKGEVIRHAVH</sequence>
<accession>A0A417ZFW0</accession>
<protein>
    <submittedName>
        <fullName evidence="3">QueT transporter family protein</fullName>
    </submittedName>
</protein>
<evidence type="ECO:0000313" key="2">
    <source>
        <dbReference type="EMBL" id="RHW47388.1"/>
    </source>
</evidence>
<proteinExistence type="predicted"/>
<dbReference type="EMBL" id="QOCR01000004">
    <property type="protein sequence ID" value="RHW50158.1"/>
    <property type="molecule type" value="Genomic_DNA"/>
</dbReference>
<feature type="transmembrane region" description="Helical" evidence="1">
    <location>
        <begin position="127"/>
        <end position="151"/>
    </location>
</feature>
<comment type="caution">
    <text evidence="3">The sequence shown here is derived from an EMBL/GenBank/DDBJ whole genome shotgun (WGS) entry which is preliminary data.</text>
</comment>
<dbReference type="Proteomes" id="UP000284822">
    <property type="component" value="Unassembled WGS sequence"/>
</dbReference>
<evidence type="ECO:0000256" key="1">
    <source>
        <dbReference type="SAM" id="Phobius"/>
    </source>
</evidence>
<keyword evidence="4" id="KW-1185">Reference proteome</keyword>
<feature type="transmembrane region" description="Helical" evidence="1">
    <location>
        <begin position="50"/>
        <end position="66"/>
    </location>
</feature>
<dbReference type="RefSeq" id="WP_118902624.1">
    <property type="nucleotide sequence ID" value="NZ_QOCR01000004.1"/>
</dbReference>
<name>A0A417ZFW0_9LACO</name>
<dbReference type="PANTHER" id="PTHR40044:SF1">
    <property type="entry name" value="INTEGRAL MEMBRANE PROTEIN"/>
    <property type="match status" value="1"/>
</dbReference>